<protein>
    <submittedName>
        <fullName evidence="1">Uncharacterized protein</fullName>
    </submittedName>
</protein>
<dbReference type="AlphaFoldDB" id="A0A540MLD5"/>
<proteinExistence type="predicted"/>
<dbReference type="Proteomes" id="UP000315295">
    <property type="component" value="Unassembled WGS sequence"/>
</dbReference>
<gene>
    <name evidence="1" type="ORF">C1H46_014739</name>
</gene>
<accession>A0A540MLD5</accession>
<evidence type="ECO:0000313" key="2">
    <source>
        <dbReference type="Proteomes" id="UP000315295"/>
    </source>
</evidence>
<sequence length="57" mass="6245">MSLSTYTQELQLELISSWPAVVTNLPFITISLALEGGKAISLVVEYTTRNVIDAIFS</sequence>
<name>A0A540MLD5_MALBA</name>
<dbReference type="EMBL" id="VIEB01000232">
    <property type="protein sequence ID" value="TQD99603.1"/>
    <property type="molecule type" value="Genomic_DNA"/>
</dbReference>
<evidence type="ECO:0000313" key="1">
    <source>
        <dbReference type="EMBL" id="TQD99603.1"/>
    </source>
</evidence>
<organism evidence="1 2">
    <name type="scientific">Malus baccata</name>
    <name type="common">Siberian crab apple</name>
    <name type="synonym">Pyrus baccata</name>
    <dbReference type="NCBI Taxonomy" id="106549"/>
    <lineage>
        <taxon>Eukaryota</taxon>
        <taxon>Viridiplantae</taxon>
        <taxon>Streptophyta</taxon>
        <taxon>Embryophyta</taxon>
        <taxon>Tracheophyta</taxon>
        <taxon>Spermatophyta</taxon>
        <taxon>Magnoliopsida</taxon>
        <taxon>eudicotyledons</taxon>
        <taxon>Gunneridae</taxon>
        <taxon>Pentapetalae</taxon>
        <taxon>rosids</taxon>
        <taxon>fabids</taxon>
        <taxon>Rosales</taxon>
        <taxon>Rosaceae</taxon>
        <taxon>Amygdaloideae</taxon>
        <taxon>Maleae</taxon>
        <taxon>Malus</taxon>
    </lineage>
</organism>
<keyword evidence="2" id="KW-1185">Reference proteome</keyword>
<reference evidence="1 2" key="1">
    <citation type="journal article" date="2019" name="G3 (Bethesda)">
        <title>Sequencing of a Wild Apple (Malus baccata) Genome Unravels the Differences Between Cultivated and Wild Apple Species Regarding Disease Resistance and Cold Tolerance.</title>
        <authorList>
            <person name="Chen X."/>
        </authorList>
    </citation>
    <scope>NUCLEOTIDE SEQUENCE [LARGE SCALE GENOMIC DNA]</scope>
    <source>
        <strain evidence="2">cv. Shandingzi</strain>
        <tissue evidence="1">Leaves</tissue>
    </source>
</reference>
<comment type="caution">
    <text evidence="1">The sequence shown here is derived from an EMBL/GenBank/DDBJ whole genome shotgun (WGS) entry which is preliminary data.</text>
</comment>